<dbReference type="EMBL" id="CAJVQA010002772">
    <property type="protein sequence ID" value="CAG8556929.1"/>
    <property type="molecule type" value="Genomic_DNA"/>
</dbReference>
<comment type="caution">
    <text evidence="1">The sequence shown here is derived from an EMBL/GenBank/DDBJ whole genome shotgun (WGS) entry which is preliminary data.</text>
</comment>
<dbReference type="AlphaFoldDB" id="A0A9N9B6A3"/>
<proteinExistence type="predicted"/>
<sequence>MVLEYASKKAFVYVELGSTSYSSRLFDLTEIIDEKSNFVSNNSL</sequence>
<reference evidence="1" key="1">
    <citation type="submission" date="2021-06" db="EMBL/GenBank/DDBJ databases">
        <authorList>
            <person name="Kallberg Y."/>
            <person name="Tangrot J."/>
            <person name="Rosling A."/>
        </authorList>
    </citation>
    <scope>NUCLEOTIDE SEQUENCE</scope>
    <source>
        <strain evidence="1">FL966</strain>
    </source>
</reference>
<organism evidence="1 2">
    <name type="scientific">Cetraspora pellucida</name>
    <dbReference type="NCBI Taxonomy" id="1433469"/>
    <lineage>
        <taxon>Eukaryota</taxon>
        <taxon>Fungi</taxon>
        <taxon>Fungi incertae sedis</taxon>
        <taxon>Mucoromycota</taxon>
        <taxon>Glomeromycotina</taxon>
        <taxon>Glomeromycetes</taxon>
        <taxon>Diversisporales</taxon>
        <taxon>Gigasporaceae</taxon>
        <taxon>Cetraspora</taxon>
    </lineage>
</organism>
<evidence type="ECO:0000313" key="2">
    <source>
        <dbReference type="Proteomes" id="UP000789759"/>
    </source>
</evidence>
<dbReference type="Proteomes" id="UP000789759">
    <property type="component" value="Unassembled WGS sequence"/>
</dbReference>
<accession>A0A9N9B6A3</accession>
<protein>
    <submittedName>
        <fullName evidence="1">19448_t:CDS:1</fullName>
    </submittedName>
</protein>
<evidence type="ECO:0000313" key="1">
    <source>
        <dbReference type="EMBL" id="CAG8556929.1"/>
    </source>
</evidence>
<gene>
    <name evidence="1" type="ORF">CPELLU_LOCUS5018</name>
</gene>
<keyword evidence="2" id="KW-1185">Reference proteome</keyword>
<name>A0A9N9B6A3_9GLOM</name>